<name>A0A9N8HIG3_9STRA</name>
<dbReference type="Proteomes" id="UP001153069">
    <property type="component" value="Unassembled WGS sequence"/>
</dbReference>
<comment type="caution">
    <text evidence="2">The sequence shown here is derived from an EMBL/GenBank/DDBJ whole genome shotgun (WGS) entry which is preliminary data.</text>
</comment>
<proteinExistence type="predicted"/>
<dbReference type="InterPro" id="IPR032675">
    <property type="entry name" value="LRR_dom_sf"/>
</dbReference>
<organism evidence="2 3">
    <name type="scientific">Seminavis robusta</name>
    <dbReference type="NCBI Taxonomy" id="568900"/>
    <lineage>
        <taxon>Eukaryota</taxon>
        <taxon>Sar</taxon>
        <taxon>Stramenopiles</taxon>
        <taxon>Ochrophyta</taxon>
        <taxon>Bacillariophyta</taxon>
        <taxon>Bacillariophyceae</taxon>
        <taxon>Bacillariophycidae</taxon>
        <taxon>Naviculales</taxon>
        <taxon>Naviculaceae</taxon>
        <taxon>Seminavis</taxon>
    </lineage>
</organism>
<feature type="region of interest" description="Disordered" evidence="1">
    <location>
        <begin position="1"/>
        <end position="21"/>
    </location>
</feature>
<dbReference type="Gene3D" id="3.80.10.10">
    <property type="entry name" value="Ribonuclease Inhibitor"/>
    <property type="match status" value="1"/>
</dbReference>
<evidence type="ECO:0000256" key="1">
    <source>
        <dbReference type="SAM" id="MobiDB-lite"/>
    </source>
</evidence>
<keyword evidence="3" id="KW-1185">Reference proteome</keyword>
<evidence type="ECO:0000313" key="2">
    <source>
        <dbReference type="EMBL" id="CAB9513460.1"/>
    </source>
</evidence>
<sequence length="542" mass="61015">MPKRRGTIGGNGGPPKRRQGLRASSLKIRLESIIFQGFDYEQDKTNNVPSIRLSNDEAEEIVTICEQHPSLATSTFHKDITPLAFLITCRASLAVIQSFCQKFPDALKVKWTIAAEWDKCLNGNAPRKRLHEKRWRSSPEGLPLKTACYVAGNLARGTISFLVESYPEAANSNSIVDLLQNHRTATLRDVKPLVDAVVRCGGFQQQEGDQATVLECAFLYCRYKSVIEYIIPHCPHVSHFKHRSYESEVRVDHSRNMAKLLPQLVKLDIDINWKLLGPASWQTFTRVLQGSHRLQELTLRLWNQGQSWYCPGSGRLVPHWVWAPLNSAIGSIPTLKTLFLTKDLDMPNGDEGVTDAVVSILGHNTLENLTLKGFRADLHAIIQALKQSGTLREFQVQDCVECCHREELLEYLKAENTTLTRLGSHFLGATMPPRWRSNSVGWYDELGIQLNYYCELNKLGRGLARDASTSADVLAGLLTKAMLTRDNTLGKLFGLLQHFTFYGKKAWSQPATREAWFVLAANATNICDIVYLGTNMHPTLWD</sequence>
<dbReference type="SUPFAM" id="SSF52047">
    <property type="entry name" value="RNI-like"/>
    <property type="match status" value="1"/>
</dbReference>
<reference evidence="2" key="1">
    <citation type="submission" date="2020-06" db="EMBL/GenBank/DDBJ databases">
        <authorList>
            <consortium name="Plant Systems Biology data submission"/>
        </authorList>
    </citation>
    <scope>NUCLEOTIDE SEQUENCE</scope>
    <source>
        <strain evidence="2">D6</strain>
    </source>
</reference>
<evidence type="ECO:0000313" key="3">
    <source>
        <dbReference type="Proteomes" id="UP001153069"/>
    </source>
</evidence>
<dbReference type="AlphaFoldDB" id="A0A9N8HIG3"/>
<gene>
    <name evidence="2" type="ORF">SEMRO_593_G172250.1</name>
</gene>
<protein>
    <submittedName>
        <fullName evidence="2">Uncharacterized protein</fullName>
    </submittedName>
</protein>
<dbReference type="EMBL" id="CAICTM010000592">
    <property type="protein sequence ID" value="CAB9513460.1"/>
    <property type="molecule type" value="Genomic_DNA"/>
</dbReference>
<accession>A0A9N8HIG3</accession>